<protein>
    <submittedName>
        <fullName evidence="1">Uncharacterized protein</fullName>
    </submittedName>
</protein>
<gene>
    <name evidence="1" type="ORF">CRENBAI_003068</name>
</gene>
<reference evidence="1 2" key="1">
    <citation type="submission" date="2021-06" db="EMBL/GenBank/DDBJ databases">
        <authorList>
            <person name="Palmer J.M."/>
        </authorList>
    </citation>
    <scope>NUCLEOTIDE SEQUENCE [LARGE SCALE GENOMIC DNA]</scope>
    <source>
        <strain evidence="1 2">MEX-2019</strain>
        <tissue evidence="1">Muscle</tissue>
    </source>
</reference>
<comment type="caution">
    <text evidence="1">The sequence shown here is derived from an EMBL/GenBank/DDBJ whole genome shotgun (WGS) entry which is preliminary data.</text>
</comment>
<organism evidence="1 2">
    <name type="scientific">Crenichthys baileyi</name>
    <name type="common">White River springfish</name>
    <dbReference type="NCBI Taxonomy" id="28760"/>
    <lineage>
        <taxon>Eukaryota</taxon>
        <taxon>Metazoa</taxon>
        <taxon>Chordata</taxon>
        <taxon>Craniata</taxon>
        <taxon>Vertebrata</taxon>
        <taxon>Euteleostomi</taxon>
        <taxon>Actinopterygii</taxon>
        <taxon>Neopterygii</taxon>
        <taxon>Teleostei</taxon>
        <taxon>Neoteleostei</taxon>
        <taxon>Acanthomorphata</taxon>
        <taxon>Ovalentaria</taxon>
        <taxon>Atherinomorphae</taxon>
        <taxon>Cyprinodontiformes</taxon>
        <taxon>Goodeidae</taxon>
        <taxon>Crenichthys</taxon>
    </lineage>
</organism>
<sequence length="114" mass="12478">MSGSVSCLHSGNHLHSSKNITSWTNQAQQFTLQLRPVPDALNAFYGLPFSDKLCSPARSLSDAIHGLTDLDTLSKPSQNKPLHQRPYLLAFLSDQHQLQVPAPTSTNPKLAPAY</sequence>
<evidence type="ECO:0000313" key="2">
    <source>
        <dbReference type="Proteomes" id="UP001311232"/>
    </source>
</evidence>
<keyword evidence="2" id="KW-1185">Reference proteome</keyword>
<evidence type="ECO:0000313" key="1">
    <source>
        <dbReference type="EMBL" id="KAK5616660.1"/>
    </source>
</evidence>
<dbReference type="Proteomes" id="UP001311232">
    <property type="component" value="Unassembled WGS sequence"/>
</dbReference>
<dbReference type="EMBL" id="JAHHUM010000877">
    <property type="protein sequence ID" value="KAK5616660.1"/>
    <property type="molecule type" value="Genomic_DNA"/>
</dbReference>
<proteinExistence type="predicted"/>
<dbReference type="AlphaFoldDB" id="A0AAV9S6F3"/>
<accession>A0AAV9S6F3</accession>
<name>A0AAV9S6F3_9TELE</name>